<dbReference type="AlphaFoldDB" id="A0A381X813"/>
<dbReference type="EMBL" id="UINC01014081">
    <property type="protein sequence ID" value="SVA60317.1"/>
    <property type="molecule type" value="Genomic_DNA"/>
</dbReference>
<reference evidence="1" key="1">
    <citation type="submission" date="2018-05" db="EMBL/GenBank/DDBJ databases">
        <authorList>
            <person name="Lanie J.A."/>
            <person name="Ng W.-L."/>
            <person name="Kazmierczak K.M."/>
            <person name="Andrzejewski T.M."/>
            <person name="Davidsen T.M."/>
            <person name="Wayne K.J."/>
            <person name="Tettelin H."/>
            <person name="Glass J.I."/>
            <person name="Rusch D."/>
            <person name="Podicherti R."/>
            <person name="Tsui H.-C.T."/>
            <person name="Winkler M.E."/>
        </authorList>
    </citation>
    <scope>NUCLEOTIDE SEQUENCE</scope>
</reference>
<sequence length="58" mass="6726">MKESDYDTVGYCPDCWLEYMENDVGTIELYGGGYDSSMKLLPDNQGDRCEEREMEESK</sequence>
<accession>A0A381X813</accession>
<evidence type="ECO:0000313" key="1">
    <source>
        <dbReference type="EMBL" id="SVA60317.1"/>
    </source>
</evidence>
<gene>
    <name evidence="1" type="ORF">METZ01_LOCUS113171</name>
</gene>
<organism evidence="1">
    <name type="scientific">marine metagenome</name>
    <dbReference type="NCBI Taxonomy" id="408172"/>
    <lineage>
        <taxon>unclassified sequences</taxon>
        <taxon>metagenomes</taxon>
        <taxon>ecological metagenomes</taxon>
    </lineage>
</organism>
<proteinExistence type="predicted"/>
<name>A0A381X813_9ZZZZ</name>
<protein>
    <submittedName>
        <fullName evidence="1">Uncharacterized protein</fullName>
    </submittedName>
</protein>